<dbReference type="EMBL" id="MHQC01000047">
    <property type="protein sequence ID" value="OGZ93870.1"/>
    <property type="molecule type" value="Genomic_DNA"/>
</dbReference>
<sequence length="83" mass="9479">MGHAKERYRTISTGLREASVNFYAILGISVFVLLFWGVNSQVIFRVAVWSGGISFTIAFVLSIISGLFSWRYKCYLKRRTKGH</sequence>
<keyword evidence="1" id="KW-0472">Membrane</keyword>
<gene>
    <name evidence="2" type="ORF">A2633_05130</name>
</gene>
<protein>
    <submittedName>
        <fullName evidence="2">Uncharacterized protein</fullName>
    </submittedName>
</protein>
<feature type="transmembrane region" description="Helical" evidence="1">
    <location>
        <begin position="44"/>
        <end position="70"/>
    </location>
</feature>
<organism evidence="2 3">
    <name type="scientific">Candidatus Sungbacteria bacterium RIFCSPHIGHO2_01_FULL_47_32</name>
    <dbReference type="NCBI Taxonomy" id="1802264"/>
    <lineage>
        <taxon>Bacteria</taxon>
        <taxon>Candidatus Sungiibacteriota</taxon>
    </lineage>
</organism>
<proteinExistence type="predicted"/>
<name>A0A1G2K5W8_9BACT</name>
<keyword evidence="1" id="KW-0812">Transmembrane</keyword>
<dbReference type="AlphaFoldDB" id="A0A1G2K5W8"/>
<keyword evidence="1" id="KW-1133">Transmembrane helix</keyword>
<evidence type="ECO:0000256" key="1">
    <source>
        <dbReference type="SAM" id="Phobius"/>
    </source>
</evidence>
<evidence type="ECO:0000313" key="2">
    <source>
        <dbReference type="EMBL" id="OGZ93870.1"/>
    </source>
</evidence>
<comment type="caution">
    <text evidence="2">The sequence shown here is derived from an EMBL/GenBank/DDBJ whole genome shotgun (WGS) entry which is preliminary data.</text>
</comment>
<feature type="transmembrane region" description="Helical" evidence="1">
    <location>
        <begin position="20"/>
        <end position="38"/>
    </location>
</feature>
<reference evidence="2 3" key="1">
    <citation type="journal article" date="2016" name="Nat. Commun.">
        <title>Thousands of microbial genomes shed light on interconnected biogeochemical processes in an aquifer system.</title>
        <authorList>
            <person name="Anantharaman K."/>
            <person name="Brown C.T."/>
            <person name="Hug L.A."/>
            <person name="Sharon I."/>
            <person name="Castelle C.J."/>
            <person name="Probst A.J."/>
            <person name="Thomas B.C."/>
            <person name="Singh A."/>
            <person name="Wilkins M.J."/>
            <person name="Karaoz U."/>
            <person name="Brodie E.L."/>
            <person name="Williams K.H."/>
            <person name="Hubbard S.S."/>
            <person name="Banfield J.F."/>
        </authorList>
    </citation>
    <scope>NUCLEOTIDE SEQUENCE [LARGE SCALE GENOMIC DNA]</scope>
</reference>
<dbReference type="Proteomes" id="UP000177152">
    <property type="component" value="Unassembled WGS sequence"/>
</dbReference>
<evidence type="ECO:0000313" key="3">
    <source>
        <dbReference type="Proteomes" id="UP000177152"/>
    </source>
</evidence>
<accession>A0A1G2K5W8</accession>